<dbReference type="InterPro" id="IPR038670">
    <property type="entry name" value="HslJ-like_sf"/>
</dbReference>
<organism evidence="2 3">
    <name type="scientific">Pontibacter silvestris</name>
    <dbReference type="NCBI Taxonomy" id="2305183"/>
    <lineage>
        <taxon>Bacteria</taxon>
        <taxon>Pseudomonadati</taxon>
        <taxon>Bacteroidota</taxon>
        <taxon>Cytophagia</taxon>
        <taxon>Cytophagales</taxon>
        <taxon>Hymenobacteraceae</taxon>
        <taxon>Pontibacter</taxon>
    </lineage>
</organism>
<dbReference type="EMBL" id="JBHUHV010000002">
    <property type="protein sequence ID" value="MFD2065425.1"/>
    <property type="molecule type" value="Genomic_DNA"/>
</dbReference>
<protein>
    <submittedName>
        <fullName evidence="2">META domain-containing protein</fullName>
    </submittedName>
</protein>
<keyword evidence="3" id="KW-1185">Reference proteome</keyword>
<dbReference type="PROSITE" id="PS51257">
    <property type="entry name" value="PROKAR_LIPOPROTEIN"/>
    <property type="match status" value="1"/>
</dbReference>
<dbReference type="RefSeq" id="WP_229959760.1">
    <property type="nucleotide sequence ID" value="NZ_JAJJWI010000006.1"/>
</dbReference>
<proteinExistence type="predicted"/>
<evidence type="ECO:0000313" key="3">
    <source>
        <dbReference type="Proteomes" id="UP001597369"/>
    </source>
</evidence>
<reference evidence="3" key="1">
    <citation type="journal article" date="2019" name="Int. J. Syst. Evol. Microbiol.">
        <title>The Global Catalogue of Microorganisms (GCM) 10K type strain sequencing project: providing services to taxonomists for standard genome sequencing and annotation.</title>
        <authorList>
            <consortium name="The Broad Institute Genomics Platform"/>
            <consortium name="The Broad Institute Genome Sequencing Center for Infectious Disease"/>
            <person name="Wu L."/>
            <person name="Ma J."/>
        </authorList>
    </citation>
    <scope>NUCLEOTIDE SEQUENCE [LARGE SCALE GENOMIC DNA]</scope>
    <source>
        <strain evidence="3">JCM 16545</strain>
    </source>
</reference>
<comment type="caution">
    <text evidence="2">The sequence shown here is derived from an EMBL/GenBank/DDBJ whole genome shotgun (WGS) entry which is preliminary data.</text>
</comment>
<dbReference type="Pfam" id="PF03724">
    <property type="entry name" value="META"/>
    <property type="match status" value="1"/>
</dbReference>
<dbReference type="Proteomes" id="UP001597369">
    <property type="component" value="Unassembled WGS sequence"/>
</dbReference>
<evidence type="ECO:0000259" key="1">
    <source>
        <dbReference type="Pfam" id="PF03724"/>
    </source>
</evidence>
<dbReference type="InterPro" id="IPR005184">
    <property type="entry name" value="DUF306_Meta_HslJ"/>
</dbReference>
<dbReference type="Gene3D" id="2.40.128.270">
    <property type="match status" value="1"/>
</dbReference>
<sequence length="159" mass="18155">MNRTSKSNLRSLMLLLLGIAMITSCLEMNKEEDPAELFNKWKLIRIEETVRTLEPPSDSVSIWIEFTRQKSNLAHSTNYMHSFYGFGINNSYTGGFNFDSSRKPANKLTLSQVATTFVVSPELEAHYFSLLPNVISFSVNDDILVLECREGQMMIYKQA</sequence>
<evidence type="ECO:0000313" key="2">
    <source>
        <dbReference type="EMBL" id="MFD2065425.1"/>
    </source>
</evidence>
<feature type="domain" description="DUF306" evidence="1">
    <location>
        <begin position="38"/>
        <end position="153"/>
    </location>
</feature>
<accession>A0ABW4WUC8</accession>
<name>A0ABW4WUC8_9BACT</name>
<gene>
    <name evidence="2" type="ORF">ACFSKU_00900</name>
</gene>